<feature type="transmembrane region" description="Helical" evidence="1">
    <location>
        <begin position="20"/>
        <end position="39"/>
    </location>
</feature>
<feature type="non-terminal residue" evidence="2">
    <location>
        <position position="74"/>
    </location>
</feature>
<proteinExistence type="predicted"/>
<dbReference type="Proteomes" id="UP000335636">
    <property type="component" value="Unassembled WGS sequence"/>
</dbReference>
<reference evidence="2" key="1">
    <citation type="submission" date="2019-04" db="EMBL/GenBank/DDBJ databases">
        <authorList>
            <person name="Alioto T."/>
            <person name="Alioto T."/>
        </authorList>
    </citation>
    <scope>NUCLEOTIDE SEQUENCE [LARGE SCALE GENOMIC DNA]</scope>
</reference>
<evidence type="ECO:0000256" key="1">
    <source>
        <dbReference type="SAM" id="Phobius"/>
    </source>
</evidence>
<keyword evidence="1" id="KW-0812">Transmembrane</keyword>
<evidence type="ECO:0000313" key="2">
    <source>
        <dbReference type="EMBL" id="VTJ91188.1"/>
    </source>
</evidence>
<name>A0A5E4DAT3_MARMO</name>
<keyword evidence="1" id="KW-0472">Membrane</keyword>
<gene>
    <name evidence="2" type="ORF">MONAX_5E002415</name>
</gene>
<sequence length="74" mass="8286">REDPFPSPCSFELGFLTPRTLLYTLHIFACMGCIVSYVVSEMKGKRNLPNLSPGKVPLVHQEEFRLPHEAPADG</sequence>
<accession>A0A5E4DAT3</accession>
<feature type="non-terminal residue" evidence="2">
    <location>
        <position position="1"/>
    </location>
</feature>
<protein>
    <submittedName>
        <fullName evidence="2">Uncharacterized protein</fullName>
    </submittedName>
</protein>
<keyword evidence="3" id="KW-1185">Reference proteome</keyword>
<comment type="caution">
    <text evidence="2">The sequence shown here is derived from an EMBL/GenBank/DDBJ whole genome shotgun (WGS) entry which is preliminary data.</text>
</comment>
<keyword evidence="1" id="KW-1133">Transmembrane helix</keyword>
<evidence type="ECO:0000313" key="3">
    <source>
        <dbReference type="Proteomes" id="UP000335636"/>
    </source>
</evidence>
<dbReference type="AlphaFoldDB" id="A0A5E4DAT3"/>
<dbReference type="EMBL" id="CABDUW010006677">
    <property type="protein sequence ID" value="VTJ91188.1"/>
    <property type="molecule type" value="Genomic_DNA"/>
</dbReference>
<organism evidence="2 3">
    <name type="scientific">Marmota monax</name>
    <name type="common">Woodchuck</name>
    <dbReference type="NCBI Taxonomy" id="9995"/>
    <lineage>
        <taxon>Eukaryota</taxon>
        <taxon>Metazoa</taxon>
        <taxon>Chordata</taxon>
        <taxon>Craniata</taxon>
        <taxon>Vertebrata</taxon>
        <taxon>Euteleostomi</taxon>
        <taxon>Mammalia</taxon>
        <taxon>Eutheria</taxon>
        <taxon>Euarchontoglires</taxon>
        <taxon>Glires</taxon>
        <taxon>Rodentia</taxon>
        <taxon>Sciuromorpha</taxon>
        <taxon>Sciuridae</taxon>
        <taxon>Xerinae</taxon>
        <taxon>Marmotini</taxon>
        <taxon>Marmota</taxon>
    </lineage>
</organism>